<dbReference type="GO" id="GO:0016787">
    <property type="term" value="F:hydrolase activity"/>
    <property type="evidence" value="ECO:0007669"/>
    <property type="project" value="UniProtKB-KW"/>
</dbReference>
<dbReference type="InterPro" id="IPR014576">
    <property type="entry name" value="Pesterase_YhaO"/>
</dbReference>
<evidence type="ECO:0000256" key="1">
    <source>
        <dbReference type="ARBA" id="ARBA00022801"/>
    </source>
</evidence>
<keyword evidence="4" id="KW-1185">Reference proteome</keyword>
<accession>A0A517M3U7</accession>
<dbReference type="InterPro" id="IPR041796">
    <property type="entry name" value="Mre11_N"/>
</dbReference>
<organism evidence="3 4">
    <name type="scientific">Rosistilla ulvae</name>
    <dbReference type="NCBI Taxonomy" id="1930277"/>
    <lineage>
        <taxon>Bacteria</taxon>
        <taxon>Pseudomonadati</taxon>
        <taxon>Planctomycetota</taxon>
        <taxon>Planctomycetia</taxon>
        <taxon>Pirellulales</taxon>
        <taxon>Pirellulaceae</taxon>
        <taxon>Rosistilla</taxon>
    </lineage>
</organism>
<gene>
    <name evidence="3" type="primary">yhaO_1</name>
    <name evidence="3" type="ORF">EC9_37380</name>
</gene>
<feature type="domain" description="Calcineurin-like phosphoesterase" evidence="2">
    <location>
        <begin position="4"/>
        <end position="201"/>
    </location>
</feature>
<dbReference type="InterPro" id="IPR029052">
    <property type="entry name" value="Metallo-depent_PP-like"/>
</dbReference>
<evidence type="ECO:0000259" key="2">
    <source>
        <dbReference type="Pfam" id="PF00149"/>
    </source>
</evidence>
<dbReference type="Pfam" id="PF00149">
    <property type="entry name" value="Metallophos"/>
    <property type="match status" value="1"/>
</dbReference>
<name>A0A517M3U7_9BACT</name>
<keyword evidence="1" id="KW-0378">Hydrolase</keyword>
<proteinExistence type="predicted"/>
<dbReference type="Proteomes" id="UP000319557">
    <property type="component" value="Chromosome"/>
</dbReference>
<evidence type="ECO:0000313" key="3">
    <source>
        <dbReference type="EMBL" id="QDS89538.1"/>
    </source>
</evidence>
<dbReference type="PANTHER" id="PTHR30337">
    <property type="entry name" value="COMPONENT OF ATP-DEPENDENT DSDNA EXONUCLEASE"/>
    <property type="match status" value="1"/>
</dbReference>
<evidence type="ECO:0000313" key="4">
    <source>
        <dbReference type="Proteomes" id="UP000319557"/>
    </source>
</evidence>
<dbReference type="SUPFAM" id="SSF56300">
    <property type="entry name" value="Metallo-dependent phosphatases"/>
    <property type="match status" value="1"/>
</dbReference>
<dbReference type="PANTHER" id="PTHR30337:SF7">
    <property type="entry name" value="PHOSPHOESTERASE"/>
    <property type="match status" value="1"/>
</dbReference>
<dbReference type="AlphaFoldDB" id="A0A517M3U7"/>
<dbReference type="OrthoDB" id="9773856at2"/>
<dbReference type="CDD" id="cd00840">
    <property type="entry name" value="MPP_Mre11_N"/>
    <property type="match status" value="1"/>
</dbReference>
<dbReference type="Gene3D" id="3.60.21.10">
    <property type="match status" value="1"/>
</dbReference>
<dbReference type="RefSeq" id="WP_145347314.1">
    <property type="nucleotide sequence ID" value="NZ_CP036261.1"/>
</dbReference>
<dbReference type="InterPro" id="IPR004843">
    <property type="entry name" value="Calcineurin-like_PHP"/>
</dbReference>
<dbReference type="EMBL" id="CP036261">
    <property type="protein sequence ID" value="QDS89538.1"/>
    <property type="molecule type" value="Genomic_DNA"/>
</dbReference>
<protein>
    <submittedName>
        <fullName evidence="3">Putative metallophosphoesterase YhaO</fullName>
    </submittedName>
</protein>
<reference evidence="3 4" key="1">
    <citation type="submission" date="2019-02" db="EMBL/GenBank/DDBJ databases">
        <title>Deep-cultivation of Planctomycetes and their phenomic and genomic characterization uncovers novel biology.</title>
        <authorList>
            <person name="Wiegand S."/>
            <person name="Jogler M."/>
            <person name="Boedeker C."/>
            <person name="Pinto D."/>
            <person name="Vollmers J."/>
            <person name="Rivas-Marin E."/>
            <person name="Kohn T."/>
            <person name="Peeters S.H."/>
            <person name="Heuer A."/>
            <person name="Rast P."/>
            <person name="Oberbeckmann S."/>
            <person name="Bunk B."/>
            <person name="Jeske O."/>
            <person name="Meyerdierks A."/>
            <person name="Storesund J.E."/>
            <person name="Kallscheuer N."/>
            <person name="Luecker S."/>
            <person name="Lage O.M."/>
            <person name="Pohl T."/>
            <person name="Merkel B.J."/>
            <person name="Hornburger P."/>
            <person name="Mueller R.-W."/>
            <person name="Bruemmer F."/>
            <person name="Labrenz M."/>
            <person name="Spormann A.M."/>
            <person name="Op den Camp H."/>
            <person name="Overmann J."/>
            <person name="Amann R."/>
            <person name="Jetten M.S.M."/>
            <person name="Mascher T."/>
            <person name="Medema M.H."/>
            <person name="Devos D.P."/>
            <person name="Kaster A.-K."/>
            <person name="Ovreas L."/>
            <person name="Rohde M."/>
            <person name="Galperin M.Y."/>
            <person name="Jogler C."/>
        </authorList>
    </citation>
    <scope>NUCLEOTIDE SEQUENCE [LARGE SCALE GENOMIC DNA]</scope>
    <source>
        <strain evidence="3 4">EC9</strain>
    </source>
</reference>
<sequence>MVLFIHAADIHLDSPMLQLEHYEGAPADEIRRSTRRALTNLIDLAIEKQVDFVLIAGDLYDGDWPDHNTGLFFTSEVARLRAAEIPLYFISGNHDAANKLTKALPLPTNPDGSPVQLSSTKVDSVILEDLGVAIHGRGFRKQAETDNLSEKYPRATRDLLNIGMLHTSLQGAQGHAPYAPCTPQQLADKEYDYWALGHIHIREDRAIEGSCPIVFSGNTQGRSVRETGAKGCVLVELDPIAPPKLEFQPLDVCRWEICEIDATEIDRIDDLIQQCKTRMQAICANNPDRTSIVRVRVVGQTPLYSTLQARLEHWQSVMRQETFDIDEGSIWMERLRVKATAPREAITYDASGPIGELLQTIGSVSADPDAMAAIQSALEPLVAKLPIELVEDGDGVAWNHQDQIRQWLDEAEPLLLNRLATLEADV</sequence>
<dbReference type="KEGG" id="ruv:EC9_37380"/>
<dbReference type="PIRSF" id="PIRSF033091">
    <property type="entry name" value="Pesterase_YhaO"/>
    <property type="match status" value="1"/>
</dbReference>
<dbReference type="InterPro" id="IPR050535">
    <property type="entry name" value="DNA_Repair-Maintenance_Comp"/>
</dbReference>